<dbReference type="Gene3D" id="3.20.20.140">
    <property type="entry name" value="Metal-dependent hydrolases"/>
    <property type="match status" value="1"/>
</dbReference>
<dbReference type="SUPFAM" id="SSF51556">
    <property type="entry name" value="Metallo-dependent hydrolases"/>
    <property type="match status" value="2"/>
</dbReference>
<keyword evidence="2" id="KW-1133">Transmembrane helix</keyword>
<keyword evidence="2" id="KW-0472">Membrane</keyword>
<evidence type="ECO:0000256" key="1">
    <source>
        <dbReference type="ARBA" id="ARBA00023239"/>
    </source>
</evidence>
<organism evidence="3 4">
    <name type="scientific">Maribacter sedimenticola</name>
    <dbReference type="NCBI Taxonomy" id="228956"/>
    <lineage>
        <taxon>Bacteria</taxon>
        <taxon>Pseudomonadati</taxon>
        <taxon>Bacteroidota</taxon>
        <taxon>Flavobacteriia</taxon>
        <taxon>Flavobacteriales</taxon>
        <taxon>Flavobacteriaceae</taxon>
        <taxon>Maribacter</taxon>
    </lineage>
</organism>
<feature type="transmembrane region" description="Helical" evidence="2">
    <location>
        <begin position="137"/>
        <end position="158"/>
    </location>
</feature>
<evidence type="ECO:0000313" key="4">
    <source>
        <dbReference type="Proteomes" id="UP000198337"/>
    </source>
</evidence>
<keyword evidence="2" id="KW-0812">Transmembrane</keyword>
<dbReference type="Proteomes" id="UP000198337">
    <property type="component" value="Unassembled WGS sequence"/>
</dbReference>
<reference evidence="3 4" key="1">
    <citation type="submission" date="2017-06" db="EMBL/GenBank/DDBJ databases">
        <authorList>
            <person name="Varghese N."/>
            <person name="Submissions S."/>
        </authorList>
    </citation>
    <scope>NUCLEOTIDE SEQUENCE [LARGE SCALE GENOMIC DNA]</scope>
    <source>
        <strain evidence="3 4">DSM 19840</strain>
    </source>
</reference>
<protein>
    <submittedName>
        <fullName evidence="3">Amidohydrolase</fullName>
    </submittedName>
</protein>
<keyword evidence="4" id="KW-1185">Reference proteome</keyword>
<sequence length="594" mass="70957">MKINKIYQQRLNEIGNEKYFINAHTHIFNANDTPNHLVKRFVIWPFYYLLNTQWAISILKKHRKRQAKKFRYRAKNKIWQKYRSSKSPIFELAKRVFLIVVNIIFFFYALYIIQPIFTFWPIKGWLNGLYENEISQYLLFFPKRFYYISIILFIFLFFKKIKNWFFSLIWKSIKKRLGNDWVEFMLRYRNILLFAGYGNMKGIFNKLKNQYPPGTKFVALPMDMEFMAAGPVKRPYRIQMAQLLKIKKSNSQDIYPFLFAHPKRMIEVHNGKPYFKGNLNGSGKYILGTSEVKDYFENGCTGVKIYPAMGYYPFDETLLPLWLYCAQNNIPITTHCSVGPIFYRGNLKDLEKGKKKTFKRGIDRHPVFDEIIGKNLKGKNKIEPFRLPLHKNRVFQRNFTHPLNYVCLLNETFLKRVLDFHNDSNLNKLFGYDPENNEKKLDRNLSNLKINLAHYGGSENWDEFLAKDRFDEANAIINKPTIGLDLLNRMDNLTILYSLWHYVDWFSIISSMMLSFDNVYTDISYTVHDLKYLNLLSEIMDNKKIGKRILFGTDFYVVSNHKSEKQYWIDMQNTLGHEKWNRLAHTNPKRFLNF</sequence>
<accession>A0ABY1SJM2</accession>
<keyword evidence="1" id="KW-0456">Lyase</keyword>
<evidence type="ECO:0000313" key="3">
    <source>
        <dbReference type="EMBL" id="SNR60441.1"/>
    </source>
</evidence>
<comment type="caution">
    <text evidence="3">The sequence shown here is derived from an EMBL/GenBank/DDBJ whole genome shotgun (WGS) entry which is preliminary data.</text>
</comment>
<proteinExistence type="predicted"/>
<dbReference type="InterPro" id="IPR032466">
    <property type="entry name" value="Metal_Hydrolase"/>
</dbReference>
<name>A0ABY1SJM2_9FLAO</name>
<dbReference type="InterPro" id="IPR032465">
    <property type="entry name" value="ACMSD"/>
</dbReference>
<evidence type="ECO:0000256" key="2">
    <source>
        <dbReference type="SAM" id="Phobius"/>
    </source>
</evidence>
<dbReference type="RefSeq" id="WP_089261182.1">
    <property type="nucleotide sequence ID" value="NZ_FZNV01000003.1"/>
</dbReference>
<gene>
    <name evidence="3" type="ORF">SAMN04488009_2769</name>
</gene>
<feature type="transmembrane region" description="Helical" evidence="2">
    <location>
        <begin position="96"/>
        <end position="117"/>
    </location>
</feature>
<dbReference type="PANTHER" id="PTHR21240">
    <property type="entry name" value="2-AMINO-3-CARBOXYLMUCONATE-6-SEMIALDEHYDE DECARBOXYLASE"/>
    <property type="match status" value="1"/>
</dbReference>
<dbReference type="EMBL" id="FZNV01000003">
    <property type="protein sequence ID" value="SNR60441.1"/>
    <property type="molecule type" value="Genomic_DNA"/>
</dbReference>